<keyword evidence="3" id="KW-1185">Reference proteome</keyword>
<name>A0A929KWK9_9SPHI</name>
<feature type="signal peptide" evidence="1">
    <location>
        <begin position="1"/>
        <end position="19"/>
    </location>
</feature>
<feature type="chain" id="PRO_5037181737" evidence="1">
    <location>
        <begin position="20"/>
        <end position="266"/>
    </location>
</feature>
<organism evidence="2 3">
    <name type="scientific">Mucilaginibacter myungsuensis</name>
    <dbReference type="NCBI Taxonomy" id="649104"/>
    <lineage>
        <taxon>Bacteria</taxon>
        <taxon>Pseudomonadati</taxon>
        <taxon>Bacteroidota</taxon>
        <taxon>Sphingobacteriia</taxon>
        <taxon>Sphingobacteriales</taxon>
        <taxon>Sphingobacteriaceae</taxon>
        <taxon>Mucilaginibacter</taxon>
    </lineage>
</organism>
<reference evidence="2" key="1">
    <citation type="submission" date="2020-10" db="EMBL/GenBank/DDBJ databases">
        <title>Mucilaginibacter mali sp. nov., isolated from rhizosphere soil of apple orchard.</title>
        <authorList>
            <person name="Lee J.-S."/>
            <person name="Kim H.S."/>
            <person name="Kim J.-S."/>
        </authorList>
    </citation>
    <scope>NUCLEOTIDE SEQUENCE</scope>
    <source>
        <strain evidence="2">KCTC 22746</strain>
    </source>
</reference>
<protein>
    <submittedName>
        <fullName evidence="2">ATP/GTP-binding protein</fullName>
    </submittedName>
</protein>
<evidence type="ECO:0000313" key="3">
    <source>
        <dbReference type="Proteomes" id="UP000622475"/>
    </source>
</evidence>
<sequence>MKKILLSGIAVLTCTTLMAQHSLEKLWQSDSLTLRSPESVLYDARSNSLYVSSMGSGTIVHMGIDGKTIKADWVTGLRGNMGSAIYNGLLYTKEGAGVAVIDVEKATVVKRIPIEGAGMLNDLAVDAKWIIYVSDTRGGKVYRIEDKATIYVENLPGANGLLTAGADLYIITSNSLVKANANKEITKIADGFDNGMDGVVMIGDNEFIVSNYQGILYYVNPNSTKQILLDTRASRIGANDISYDSKSKTLFVPSFFTNRIIAYKVK</sequence>
<proteinExistence type="predicted"/>
<dbReference type="AlphaFoldDB" id="A0A929KWK9"/>
<dbReference type="EMBL" id="JADFFL010000005">
    <property type="protein sequence ID" value="MBE9662964.1"/>
    <property type="molecule type" value="Genomic_DNA"/>
</dbReference>
<dbReference type="Proteomes" id="UP000622475">
    <property type="component" value="Unassembled WGS sequence"/>
</dbReference>
<accession>A0A929KWK9</accession>
<comment type="caution">
    <text evidence="2">The sequence shown here is derived from an EMBL/GenBank/DDBJ whole genome shotgun (WGS) entry which is preliminary data.</text>
</comment>
<dbReference type="RefSeq" id="WP_194112199.1">
    <property type="nucleotide sequence ID" value="NZ_JADFFL010000005.1"/>
</dbReference>
<gene>
    <name evidence="2" type="ORF">IRJ16_13830</name>
</gene>
<dbReference type="Gene3D" id="2.130.10.10">
    <property type="entry name" value="YVTN repeat-like/Quinoprotein amine dehydrogenase"/>
    <property type="match status" value="1"/>
</dbReference>
<keyword evidence="1" id="KW-0732">Signal</keyword>
<evidence type="ECO:0000256" key="1">
    <source>
        <dbReference type="SAM" id="SignalP"/>
    </source>
</evidence>
<dbReference type="SUPFAM" id="SSF101898">
    <property type="entry name" value="NHL repeat"/>
    <property type="match status" value="1"/>
</dbReference>
<dbReference type="InterPro" id="IPR015943">
    <property type="entry name" value="WD40/YVTN_repeat-like_dom_sf"/>
</dbReference>
<evidence type="ECO:0000313" key="2">
    <source>
        <dbReference type="EMBL" id="MBE9662964.1"/>
    </source>
</evidence>